<keyword evidence="1 3" id="KW-0489">Methyltransferase</keyword>
<dbReference type="SUPFAM" id="SSF82282">
    <property type="entry name" value="Homocysteine S-methyltransferase"/>
    <property type="match status" value="1"/>
</dbReference>
<feature type="binding site" evidence="3">
    <location>
        <position position="299"/>
    </location>
    <ligand>
        <name>Zn(2+)</name>
        <dbReference type="ChEBI" id="CHEBI:29105"/>
    </ligand>
</feature>
<dbReference type="PANTHER" id="PTHR11103">
    <property type="entry name" value="SLR1189 PROTEIN"/>
    <property type="match status" value="1"/>
</dbReference>
<dbReference type="GO" id="GO:0008168">
    <property type="term" value="F:methyltransferase activity"/>
    <property type="evidence" value="ECO:0007669"/>
    <property type="project" value="UniProtKB-UniRule"/>
</dbReference>
<evidence type="ECO:0000313" key="7">
    <source>
        <dbReference type="Proteomes" id="UP000266841"/>
    </source>
</evidence>
<evidence type="ECO:0000256" key="3">
    <source>
        <dbReference type="PROSITE-ProRule" id="PRU00333"/>
    </source>
</evidence>
<dbReference type="Pfam" id="PF02574">
    <property type="entry name" value="S-methyl_trans"/>
    <property type="match status" value="1"/>
</dbReference>
<accession>K0SU76</accession>
<evidence type="ECO:0000256" key="1">
    <source>
        <dbReference type="ARBA" id="ARBA00022603"/>
    </source>
</evidence>
<dbReference type="InterPro" id="IPR003726">
    <property type="entry name" value="HCY_dom"/>
</dbReference>
<dbReference type="InterPro" id="IPR036589">
    <property type="entry name" value="HCY_dom_sf"/>
</dbReference>
<organism evidence="6 7">
    <name type="scientific">Thalassiosira oceanica</name>
    <name type="common">Marine diatom</name>
    <dbReference type="NCBI Taxonomy" id="159749"/>
    <lineage>
        <taxon>Eukaryota</taxon>
        <taxon>Sar</taxon>
        <taxon>Stramenopiles</taxon>
        <taxon>Ochrophyta</taxon>
        <taxon>Bacillariophyta</taxon>
        <taxon>Coscinodiscophyceae</taxon>
        <taxon>Thalassiosirophycidae</taxon>
        <taxon>Thalassiosirales</taxon>
        <taxon>Thalassiosiraceae</taxon>
        <taxon>Thalassiosira</taxon>
    </lineage>
</organism>
<evidence type="ECO:0000256" key="4">
    <source>
        <dbReference type="SAM" id="MobiDB-lite"/>
    </source>
</evidence>
<dbReference type="PANTHER" id="PTHR11103:SF18">
    <property type="entry name" value="SLR1189 PROTEIN"/>
    <property type="match status" value="1"/>
</dbReference>
<comment type="caution">
    <text evidence="6">The sequence shown here is derived from an EMBL/GenBank/DDBJ whole genome shotgun (WGS) entry which is preliminary data.</text>
</comment>
<dbReference type="GO" id="GO:0032259">
    <property type="term" value="P:methylation"/>
    <property type="evidence" value="ECO:0007669"/>
    <property type="project" value="UniProtKB-KW"/>
</dbReference>
<dbReference type="GO" id="GO:0046872">
    <property type="term" value="F:metal ion binding"/>
    <property type="evidence" value="ECO:0007669"/>
    <property type="project" value="UniProtKB-KW"/>
</dbReference>
<feature type="non-terminal residue" evidence="6">
    <location>
        <position position="1"/>
    </location>
</feature>
<keyword evidence="2 3" id="KW-0808">Transferase</keyword>
<dbReference type="EMBL" id="AGNL01011222">
    <property type="protein sequence ID" value="EJK68514.1"/>
    <property type="molecule type" value="Genomic_DNA"/>
</dbReference>
<feature type="region of interest" description="Disordered" evidence="4">
    <location>
        <begin position="41"/>
        <end position="63"/>
    </location>
</feature>
<protein>
    <recommendedName>
        <fullName evidence="5">Hcy-binding domain-containing protein</fullName>
    </recommendedName>
</protein>
<keyword evidence="7" id="KW-1185">Reference proteome</keyword>
<proteinExistence type="predicted"/>
<keyword evidence="3" id="KW-0862">Zinc</keyword>
<name>K0SU76_THAOC</name>
<dbReference type="PROSITE" id="PS50970">
    <property type="entry name" value="HCY"/>
    <property type="match status" value="1"/>
</dbReference>
<feature type="binding site" evidence="3">
    <location>
        <position position="418"/>
    </location>
    <ligand>
        <name>Zn(2+)</name>
        <dbReference type="ChEBI" id="CHEBI:29105"/>
    </ligand>
</feature>
<dbReference type="OrthoDB" id="261426at2759"/>
<dbReference type="Proteomes" id="UP000266841">
    <property type="component" value="Unassembled WGS sequence"/>
</dbReference>
<dbReference type="Gene3D" id="3.20.20.330">
    <property type="entry name" value="Homocysteine-binding-like domain"/>
    <property type="match status" value="1"/>
</dbReference>
<feature type="binding site" evidence="3">
    <location>
        <position position="417"/>
    </location>
    <ligand>
        <name>Zn(2+)</name>
        <dbReference type="ChEBI" id="CHEBI:29105"/>
    </ligand>
</feature>
<gene>
    <name evidence="6" type="ORF">THAOC_10293</name>
</gene>
<comment type="cofactor">
    <cofactor evidence="3">
        <name>Zn(2+)</name>
        <dbReference type="ChEBI" id="CHEBI:29105"/>
    </cofactor>
</comment>
<feature type="domain" description="Hcy-binding" evidence="5">
    <location>
        <begin position="71"/>
        <end position="432"/>
    </location>
</feature>
<sequence>LIGDRSCPVRRSVYVYVYAVCLGRRSLASFPSKSHPSPVILPPPSMFGMGDGQTESKHHKTPPSPCLLRRHLARLKSSPYETLLLDGGTGEELFLRGVPDDRKIWSATAIVHERYHAILEEVHRSFIRSGSQVVTTNSYGIVPGVGFNDGKEVIHLTSLAGEIARKSVFRGSGDIDKEEQQALVLGSLGPLVESYRPDLIMDHDEGVLHFAFPIEGLYKHVDMYIIETSSTTKEAFQAIDALAFFNRSPSRAPRPLLVSFTLKQNGKIRSDESVVDAIPAIIKYCDERDVEIVGVLFNCCEPEAIDKALVEIQRNKHIHGFLHHPPSAGNDEPEHDEKNSEHNTKVLLGAYANRLMPVQEDWTISGSTSPNHFRNDLSPERYWSDFVRRWCLCHGTGDEECLSSLQRRGGLQIVGGCCGITPGHINVLRNGLSKSNTEKR</sequence>
<evidence type="ECO:0000259" key="5">
    <source>
        <dbReference type="PROSITE" id="PS50970"/>
    </source>
</evidence>
<dbReference type="AlphaFoldDB" id="K0SU76"/>
<evidence type="ECO:0000313" key="6">
    <source>
        <dbReference type="EMBL" id="EJK68514.1"/>
    </source>
</evidence>
<dbReference type="eggNOG" id="KOG1579">
    <property type="taxonomic scope" value="Eukaryota"/>
</dbReference>
<reference evidence="6 7" key="1">
    <citation type="journal article" date="2012" name="Genome Biol.">
        <title>Genome and low-iron response of an oceanic diatom adapted to chronic iron limitation.</title>
        <authorList>
            <person name="Lommer M."/>
            <person name="Specht M."/>
            <person name="Roy A.S."/>
            <person name="Kraemer L."/>
            <person name="Andreson R."/>
            <person name="Gutowska M.A."/>
            <person name="Wolf J."/>
            <person name="Bergner S.V."/>
            <person name="Schilhabel M.B."/>
            <person name="Klostermeier U.C."/>
            <person name="Beiko R.G."/>
            <person name="Rosenstiel P."/>
            <person name="Hippler M."/>
            <person name="Laroche J."/>
        </authorList>
    </citation>
    <scope>NUCLEOTIDE SEQUENCE [LARGE SCALE GENOMIC DNA]</scope>
    <source>
        <strain evidence="6 7">CCMP1005</strain>
    </source>
</reference>
<dbReference type="OMA" id="CYLAETL"/>
<keyword evidence="3" id="KW-0479">Metal-binding</keyword>
<evidence type="ECO:0000256" key="2">
    <source>
        <dbReference type="ARBA" id="ARBA00022679"/>
    </source>
</evidence>